<accession>A0A914QNV5</accession>
<evidence type="ECO:0000313" key="2">
    <source>
        <dbReference type="WBParaSite" id="PDA_v2.g5018.t1"/>
    </source>
</evidence>
<organism evidence="1 2">
    <name type="scientific">Panagrolaimus davidi</name>
    <dbReference type="NCBI Taxonomy" id="227884"/>
    <lineage>
        <taxon>Eukaryota</taxon>
        <taxon>Metazoa</taxon>
        <taxon>Ecdysozoa</taxon>
        <taxon>Nematoda</taxon>
        <taxon>Chromadorea</taxon>
        <taxon>Rhabditida</taxon>
        <taxon>Tylenchina</taxon>
        <taxon>Panagrolaimomorpha</taxon>
        <taxon>Panagrolaimoidea</taxon>
        <taxon>Panagrolaimidae</taxon>
        <taxon>Panagrolaimus</taxon>
    </lineage>
</organism>
<reference evidence="2" key="1">
    <citation type="submission" date="2022-11" db="UniProtKB">
        <authorList>
            <consortium name="WormBaseParasite"/>
        </authorList>
    </citation>
    <scope>IDENTIFICATION</scope>
</reference>
<dbReference type="WBParaSite" id="PDA_v2.g5018.t1">
    <property type="protein sequence ID" value="PDA_v2.g5018.t1"/>
    <property type="gene ID" value="PDA_v2.g5018"/>
</dbReference>
<dbReference type="AlphaFoldDB" id="A0A914QNV5"/>
<proteinExistence type="predicted"/>
<keyword evidence="1" id="KW-1185">Reference proteome</keyword>
<name>A0A914QNV5_9BILA</name>
<protein>
    <submittedName>
        <fullName evidence="2">Uncharacterized protein</fullName>
    </submittedName>
</protein>
<dbReference type="Proteomes" id="UP000887578">
    <property type="component" value="Unplaced"/>
</dbReference>
<sequence>MSEPNITDEEFLLHTNYSKENFKLLKNNNNEEASKKIAVFEHKNRRYVRVYAFVKDGCYQCIECYSQQKHVVKAKLSSNGEIFKVYEPFSHICSPKRYLDAVMLANAPVRDAEAMPSSSSSSEEEEIEVPVKKQKKQAVQKKKEKVYDDKWKILDSTKFEYGCSAKRIARTRLIVFEKENKVQIYGIDCNKKHYKCLKCNVAKAYVKNDTVRILQDHSCPLQSYAKAKAEQEKITKLRIVQSDEFEYGMNQRHEPKKRLIIFESNNRKLAREYGYNIKNCAFVCLKCHPKFVAAKVIKDKNGNEYVEVSNAHRCKPKPYKGIKAEQESLKKASEKTQIFSDFKYLLNAKGVAKGRLMIFPSKDHGYIYYRQTDAYYLCMGCDRDPHNIRTPAYL</sequence>
<evidence type="ECO:0000313" key="1">
    <source>
        <dbReference type="Proteomes" id="UP000887578"/>
    </source>
</evidence>